<dbReference type="SMART" id="SM01012">
    <property type="entry name" value="ANTAR"/>
    <property type="match status" value="1"/>
</dbReference>
<dbReference type="InterPro" id="IPR029016">
    <property type="entry name" value="GAF-like_dom_sf"/>
</dbReference>
<dbReference type="Proteomes" id="UP000715441">
    <property type="component" value="Unassembled WGS sequence"/>
</dbReference>
<keyword evidence="1" id="KW-0805">Transcription regulation</keyword>
<dbReference type="InterPro" id="IPR003018">
    <property type="entry name" value="GAF"/>
</dbReference>
<comment type="caution">
    <text evidence="4">The sequence shown here is derived from an EMBL/GenBank/DDBJ whole genome shotgun (WGS) entry which is preliminary data.</text>
</comment>
<evidence type="ECO:0000313" key="5">
    <source>
        <dbReference type="Proteomes" id="UP000715441"/>
    </source>
</evidence>
<dbReference type="RefSeq" id="WP_168520453.1">
    <property type="nucleotide sequence ID" value="NZ_JAAXLS010000036.1"/>
</dbReference>
<dbReference type="EMBL" id="JAAXLS010000036">
    <property type="protein sequence ID" value="NKQ57428.1"/>
    <property type="molecule type" value="Genomic_DNA"/>
</dbReference>
<dbReference type="InterPro" id="IPR012074">
    <property type="entry name" value="GAF_ANTAR"/>
</dbReference>
<dbReference type="PIRSF" id="PIRSF036625">
    <property type="entry name" value="GAF_ANTAR"/>
    <property type="match status" value="1"/>
</dbReference>
<dbReference type="Pfam" id="PF03861">
    <property type="entry name" value="ANTAR"/>
    <property type="match status" value="1"/>
</dbReference>
<name>A0ABX1JCN7_9PSEU</name>
<protein>
    <submittedName>
        <fullName evidence="4">GAF and ANTAR domain-containing protein</fullName>
    </submittedName>
</protein>
<dbReference type="Gene3D" id="1.10.10.10">
    <property type="entry name" value="Winged helix-like DNA-binding domain superfamily/Winged helix DNA-binding domain"/>
    <property type="match status" value="1"/>
</dbReference>
<feature type="domain" description="ANTAR" evidence="3">
    <location>
        <begin position="183"/>
        <end position="244"/>
    </location>
</feature>
<evidence type="ECO:0000259" key="3">
    <source>
        <dbReference type="PROSITE" id="PS50921"/>
    </source>
</evidence>
<evidence type="ECO:0000313" key="4">
    <source>
        <dbReference type="EMBL" id="NKQ57428.1"/>
    </source>
</evidence>
<dbReference type="InterPro" id="IPR036388">
    <property type="entry name" value="WH-like_DNA-bd_sf"/>
</dbReference>
<dbReference type="PROSITE" id="PS50921">
    <property type="entry name" value="ANTAR"/>
    <property type="match status" value="1"/>
</dbReference>
<gene>
    <name evidence="4" type="ORF">HFP15_31645</name>
</gene>
<dbReference type="SMART" id="SM00065">
    <property type="entry name" value="GAF"/>
    <property type="match status" value="1"/>
</dbReference>
<sequence>MSSNAPGRPEPLIRLDEVAAALEDLRTEIGGEEPLADVLHRLAETAVKGIGDADAVSVTVLSEEGIRTAASTDEPLARIDRDQYAAGRGPALHATHTRKPVRAVVAEDENRWPEFVAAARDAGVQACLSVPLLLDGASENEGELVGALNIYSRTASAFDPFDETLMRLFSNAASAAISNARRWHHASRRVRHLEIALVSRAEIDQAKGVLMAVHGISADDAFAWLVEQSQRQNVKLREVARKLLLSVRRR</sequence>
<evidence type="ECO:0000256" key="2">
    <source>
        <dbReference type="ARBA" id="ARBA00023163"/>
    </source>
</evidence>
<organism evidence="4 5">
    <name type="scientific">Amycolatopsis acididurans</name>
    <dbReference type="NCBI Taxonomy" id="2724524"/>
    <lineage>
        <taxon>Bacteria</taxon>
        <taxon>Bacillati</taxon>
        <taxon>Actinomycetota</taxon>
        <taxon>Actinomycetes</taxon>
        <taxon>Pseudonocardiales</taxon>
        <taxon>Pseudonocardiaceae</taxon>
        <taxon>Amycolatopsis</taxon>
    </lineage>
</organism>
<dbReference type="InterPro" id="IPR005561">
    <property type="entry name" value="ANTAR"/>
</dbReference>
<reference evidence="4 5" key="1">
    <citation type="submission" date="2020-04" db="EMBL/GenBank/DDBJ databases">
        <title>Novel species.</title>
        <authorList>
            <person name="Teo W.F.A."/>
            <person name="Lipun K."/>
            <person name="Srisuk N."/>
            <person name="Duangmal K."/>
        </authorList>
    </citation>
    <scope>NUCLEOTIDE SEQUENCE [LARGE SCALE GENOMIC DNA]</scope>
    <source>
        <strain evidence="4 5">K13G38</strain>
    </source>
</reference>
<keyword evidence="5" id="KW-1185">Reference proteome</keyword>
<proteinExistence type="predicted"/>
<keyword evidence="2" id="KW-0804">Transcription</keyword>
<evidence type="ECO:0000256" key="1">
    <source>
        <dbReference type="ARBA" id="ARBA00023015"/>
    </source>
</evidence>
<dbReference type="SUPFAM" id="SSF55781">
    <property type="entry name" value="GAF domain-like"/>
    <property type="match status" value="1"/>
</dbReference>
<accession>A0ABX1JCN7</accession>
<dbReference type="Gene3D" id="3.30.450.40">
    <property type="match status" value="1"/>
</dbReference>
<dbReference type="Pfam" id="PF13185">
    <property type="entry name" value="GAF_2"/>
    <property type="match status" value="1"/>
</dbReference>